<protein>
    <submittedName>
        <fullName evidence="1">Cytochrome P450</fullName>
    </submittedName>
</protein>
<dbReference type="Proteomes" id="UP001164539">
    <property type="component" value="Chromosome 2"/>
</dbReference>
<name>A0ACC1YSX7_MELAZ</name>
<organism evidence="1 2">
    <name type="scientific">Melia azedarach</name>
    <name type="common">Chinaberry tree</name>
    <dbReference type="NCBI Taxonomy" id="155640"/>
    <lineage>
        <taxon>Eukaryota</taxon>
        <taxon>Viridiplantae</taxon>
        <taxon>Streptophyta</taxon>
        <taxon>Embryophyta</taxon>
        <taxon>Tracheophyta</taxon>
        <taxon>Spermatophyta</taxon>
        <taxon>Magnoliopsida</taxon>
        <taxon>eudicotyledons</taxon>
        <taxon>Gunneridae</taxon>
        <taxon>Pentapetalae</taxon>
        <taxon>rosids</taxon>
        <taxon>malvids</taxon>
        <taxon>Sapindales</taxon>
        <taxon>Meliaceae</taxon>
        <taxon>Melia</taxon>
    </lineage>
</organism>
<keyword evidence="2" id="KW-1185">Reference proteome</keyword>
<comment type="caution">
    <text evidence="1">The sequence shown here is derived from an EMBL/GenBank/DDBJ whole genome shotgun (WGS) entry which is preliminary data.</text>
</comment>
<dbReference type="EMBL" id="CM051395">
    <property type="protein sequence ID" value="KAJ4726552.1"/>
    <property type="molecule type" value="Genomic_DNA"/>
</dbReference>
<reference evidence="1 2" key="1">
    <citation type="journal article" date="2023" name="Science">
        <title>Complex scaffold remodeling in plant triterpene biosynthesis.</title>
        <authorList>
            <person name="De La Pena R."/>
            <person name="Hodgson H."/>
            <person name="Liu J.C."/>
            <person name="Stephenson M.J."/>
            <person name="Martin A.C."/>
            <person name="Owen C."/>
            <person name="Harkess A."/>
            <person name="Leebens-Mack J."/>
            <person name="Jimenez L.E."/>
            <person name="Osbourn A."/>
            <person name="Sattely E.S."/>
        </authorList>
    </citation>
    <scope>NUCLEOTIDE SEQUENCE [LARGE SCALE GENOMIC DNA]</scope>
    <source>
        <strain evidence="2">cv. JPN11</strain>
        <tissue evidence="1">Leaf</tissue>
    </source>
</reference>
<proteinExistence type="predicted"/>
<accession>A0ACC1YSX7</accession>
<evidence type="ECO:0000313" key="1">
    <source>
        <dbReference type="EMBL" id="KAJ4726552.1"/>
    </source>
</evidence>
<sequence>MHTKEILSFTLTSNENQLFLSFNFLAQNSRSLFSVCELLMQLSLKSVALTVVFLTVITWAWRVLNWVWLRPKKLEKYLRQQGLSGNSYRFLFGDLKENVIMLKEAKSRPINFDDNIAIRVMPFVFKLFKDYGKNCFIWFGPTPRVNITNPDQIKEILTKISDFQKVNVNPLASLLALGVANYDGEKWAKHRKIINPAFHQEKLKLMLPAFYQCCSEMISKWENLASKEGFCELDVWPYLVNLTGDVISRTAFGSSYEEGREIFQLQTELMDLTIQVLRSVYIPGWRFLPTKRNKRMKEISKKIQALLIGIIKNRENAMKAGEAAEDDLLGLLLESNFREIEEHGNNKKEGISIKDVIEECKLFYIAGQETTSSLLGWTMTLLSKHQDWQARAREEVVQVFGNKKPDFDGLNRLKTVQMILYEVLRLYPPVVGLSRKVHQETKLGNLSLPAGVEINLPVLLIHRDQELWGDDATEFKPERFSEGISKATKNQVSFFPFAWGPRICIGQNFSLIEAKMALALILGNFSFKFSPSYVHAPKTIFTLQPEYGTHLILKKL</sequence>
<evidence type="ECO:0000313" key="2">
    <source>
        <dbReference type="Proteomes" id="UP001164539"/>
    </source>
</evidence>
<gene>
    <name evidence="1" type="ORF">OWV82_005243</name>
</gene>